<accession>A0ABN7AGM7</accession>
<evidence type="ECO:0000313" key="2">
    <source>
        <dbReference type="EMBL" id="BES91203.1"/>
    </source>
</evidence>
<organism evidence="2 3">
    <name type="scientific">Nesidiocoris tenuis</name>
    <dbReference type="NCBI Taxonomy" id="355587"/>
    <lineage>
        <taxon>Eukaryota</taxon>
        <taxon>Metazoa</taxon>
        <taxon>Ecdysozoa</taxon>
        <taxon>Arthropoda</taxon>
        <taxon>Hexapoda</taxon>
        <taxon>Insecta</taxon>
        <taxon>Pterygota</taxon>
        <taxon>Neoptera</taxon>
        <taxon>Paraneoptera</taxon>
        <taxon>Hemiptera</taxon>
        <taxon>Heteroptera</taxon>
        <taxon>Panheteroptera</taxon>
        <taxon>Cimicomorpha</taxon>
        <taxon>Miridae</taxon>
        <taxon>Dicyphina</taxon>
        <taxon>Nesidiocoris</taxon>
    </lineage>
</organism>
<evidence type="ECO:0000256" key="1">
    <source>
        <dbReference type="SAM" id="MobiDB-lite"/>
    </source>
</evidence>
<evidence type="ECO:0000313" key="3">
    <source>
        <dbReference type="Proteomes" id="UP001307889"/>
    </source>
</evidence>
<name>A0ABN7AGM7_9HEMI</name>
<feature type="region of interest" description="Disordered" evidence="1">
    <location>
        <begin position="18"/>
        <end position="60"/>
    </location>
</feature>
<dbReference type="Proteomes" id="UP001307889">
    <property type="component" value="Chromosome 2"/>
</dbReference>
<keyword evidence="3" id="KW-1185">Reference proteome</keyword>
<dbReference type="EMBL" id="AP028910">
    <property type="protein sequence ID" value="BES91203.1"/>
    <property type="molecule type" value="Genomic_DNA"/>
</dbReference>
<feature type="compositionally biased region" description="Polar residues" evidence="1">
    <location>
        <begin position="48"/>
        <end position="57"/>
    </location>
</feature>
<sequence>MRGRVPWGAAHGATCLARLPSLSTPPSPSTHLSSPLVTHQHHHQQQQLARSKSQKPQLSGVRYGTGTAFQLVAPPYSVCHGFATLHTDHPLHDLTK</sequence>
<proteinExistence type="predicted"/>
<gene>
    <name evidence="2" type="ORF">NTJ_04011</name>
</gene>
<reference evidence="2 3" key="1">
    <citation type="submission" date="2023-09" db="EMBL/GenBank/DDBJ databases">
        <title>Nesidiocoris tenuis whole genome shotgun sequence.</title>
        <authorList>
            <person name="Shibata T."/>
            <person name="Shimoda M."/>
            <person name="Kobayashi T."/>
            <person name="Uehara T."/>
        </authorList>
    </citation>
    <scope>NUCLEOTIDE SEQUENCE [LARGE SCALE GENOMIC DNA]</scope>
    <source>
        <strain evidence="2 3">Japan</strain>
    </source>
</reference>
<protein>
    <recommendedName>
        <fullName evidence="4">Secreted protein</fullName>
    </recommendedName>
</protein>
<evidence type="ECO:0008006" key="4">
    <source>
        <dbReference type="Google" id="ProtNLM"/>
    </source>
</evidence>